<evidence type="ECO:0000313" key="2">
    <source>
        <dbReference type="EMBL" id="PVH90164.1"/>
    </source>
</evidence>
<dbReference type="InterPro" id="IPR011009">
    <property type="entry name" value="Kinase-like_dom_sf"/>
</dbReference>
<dbReference type="AlphaFoldDB" id="A0A2V1CXE6"/>
<name>A0A2V1CXE6_9PLEO</name>
<evidence type="ECO:0000259" key="1">
    <source>
        <dbReference type="PROSITE" id="PS50011"/>
    </source>
</evidence>
<dbReference type="Gene3D" id="1.10.510.10">
    <property type="entry name" value="Transferase(Phosphotransferase) domain 1"/>
    <property type="match status" value="1"/>
</dbReference>
<proteinExistence type="predicted"/>
<dbReference type="OrthoDB" id="4062651at2759"/>
<dbReference type="Proteomes" id="UP000244855">
    <property type="component" value="Unassembled WGS sequence"/>
</dbReference>
<dbReference type="GO" id="GO:0004672">
    <property type="term" value="F:protein kinase activity"/>
    <property type="evidence" value="ECO:0007669"/>
    <property type="project" value="InterPro"/>
</dbReference>
<feature type="domain" description="Protein kinase" evidence="1">
    <location>
        <begin position="1"/>
        <end position="180"/>
    </location>
</feature>
<dbReference type="Pfam" id="PF00069">
    <property type="entry name" value="Pkinase"/>
    <property type="match status" value="1"/>
</dbReference>
<dbReference type="InterPro" id="IPR000719">
    <property type="entry name" value="Prot_kinase_dom"/>
</dbReference>
<dbReference type="SUPFAM" id="SSF56112">
    <property type="entry name" value="Protein kinase-like (PK-like)"/>
    <property type="match status" value="1"/>
</dbReference>
<organism evidence="2 3">
    <name type="scientific">Periconia macrospinosa</name>
    <dbReference type="NCBI Taxonomy" id="97972"/>
    <lineage>
        <taxon>Eukaryota</taxon>
        <taxon>Fungi</taxon>
        <taxon>Dikarya</taxon>
        <taxon>Ascomycota</taxon>
        <taxon>Pezizomycotina</taxon>
        <taxon>Dothideomycetes</taxon>
        <taxon>Pleosporomycetidae</taxon>
        <taxon>Pleosporales</taxon>
        <taxon>Massarineae</taxon>
        <taxon>Periconiaceae</taxon>
        <taxon>Periconia</taxon>
    </lineage>
</organism>
<dbReference type="STRING" id="97972.A0A2V1CXE6"/>
<evidence type="ECO:0000313" key="3">
    <source>
        <dbReference type="Proteomes" id="UP000244855"/>
    </source>
</evidence>
<reference evidence="2 3" key="1">
    <citation type="journal article" date="2018" name="Sci. Rep.">
        <title>Comparative genomics provides insights into the lifestyle and reveals functional heterogeneity of dark septate endophytic fungi.</title>
        <authorList>
            <person name="Knapp D.G."/>
            <person name="Nemeth J.B."/>
            <person name="Barry K."/>
            <person name="Hainaut M."/>
            <person name="Henrissat B."/>
            <person name="Johnson J."/>
            <person name="Kuo A."/>
            <person name="Lim J.H.P."/>
            <person name="Lipzen A."/>
            <person name="Nolan M."/>
            <person name="Ohm R.A."/>
            <person name="Tamas L."/>
            <person name="Grigoriev I.V."/>
            <person name="Spatafora J.W."/>
            <person name="Nagy L.G."/>
            <person name="Kovacs G.M."/>
        </authorList>
    </citation>
    <scope>NUCLEOTIDE SEQUENCE [LARGE SCALE GENOMIC DNA]</scope>
    <source>
        <strain evidence="2 3">DSE2036</strain>
    </source>
</reference>
<protein>
    <recommendedName>
        <fullName evidence="1">Protein kinase domain-containing protein</fullName>
    </recommendedName>
</protein>
<dbReference type="PROSITE" id="PS50011">
    <property type="entry name" value="PROTEIN_KINASE_DOM"/>
    <property type="match status" value="1"/>
</dbReference>
<accession>A0A2V1CXE6</accession>
<sequence>MCAKGAMQQSQYQPIQREINALRRIREKTLADYVRIPSLIGLITSENGVLGFLMDYIVTIPRVPNIAWYKMGSITVSERKKWYHQVRDMLEWIHDISLVWGDIKAENVVIDEQGNAWVIDFGGSYTDVWVDQNLLESEKSTGCAIATRLPGSPSPLRWLATTYTTAGSARSSSRCWPRLA</sequence>
<gene>
    <name evidence="2" type="ORF">DM02DRAFT_684673</name>
</gene>
<keyword evidence="3" id="KW-1185">Reference proteome</keyword>
<dbReference type="GO" id="GO:0005524">
    <property type="term" value="F:ATP binding"/>
    <property type="evidence" value="ECO:0007669"/>
    <property type="project" value="InterPro"/>
</dbReference>
<dbReference type="EMBL" id="KZ806630">
    <property type="protein sequence ID" value="PVH90164.1"/>
    <property type="molecule type" value="Genomic_DNA"/>
</dbReference>